<dbReference type="Proteomes" id="UP000235023">
    <property type="component" value="Unassembled WGS sequence"/>
</dbReference>
<sequence length="232" mass="25675">MPSISCRLQSSIPWRLTTPRPDPSNSCSFRLFIQPRLYPSIREDNSSPTPPFIINSLPPPPCYIPGRLNIPALFTKPTEPNVSKVSPIMQLTSALGIVLSVASLASALPTKRDTQTGPSDSPSLTYHVSDFSTGCSPGGCVYNFKVHGLESENTPPFNTTCSGKTTEKEYQPCEDPNIKSLLTPKLYPDWNIKVQHHWLTGPFDEHWTRGEKNITSMDKDFDIPVTKPFGVS</sequence>
<dbReference type="OrthoDB" id="3490397at2759"/>
<dbReference type="AlphaFoldDB" id="A0A2J5I4M9"/>
<accession>A0A2J5I4M9</accession>
<evidence type="ECO:0000313" key="1">
    <source>
        <dbReference type="EMBL" id="PLN84843.1"/>
    </source>
</evidence>
<dbReference type="EMBL" id="KZ559508">
    <property type="protein sequence ID" value="PLN84843.1"/>
    <property type="molecule type" value="Genomic_DNA"/>
</dbReference>
<gene>
    <name evidence="1" type="ORF">BDW42DRAFT_24569</name>
</gene>
<proteinExistence type="predicted"/>
<name>A0A2J5I4M9_9EURO</name>
<reference evidence="2" key="1">
    <citation type="submission" date="2017-12" db="EMBL/GenBank/DDBJ databases">
        <authorList>
            <consortium name="DOE Joint Genome Institute"/>
            <person name="Mondo S.J."/>
            <person name="Kjaerbolling I."/>
            <person name="Vesth T.C."/>
            <person name="Frisvad J.C."/>
            <person name="Nybo J.L."/>
            <person name="Theobald S."/>
            <person name="Kuo A."/>
            <person name="Bowyer P."/>
            <person name="Matsuda Y."/>
            <person name="Lyhne E.K."/>
            <person name="Kogle M.E."/>
            <person name="Clum A."/>
            <person name="Lipzen A."/>
            <person name="Salamov A."/>
            <person name="Ngan C.Y."/>
            <person name="Daum C."/>
            <person name="Chiniquy J."/>
            <person name="Barry K."/>
            <person name="LaButti K."/>
            <person name="Haridas S."/>
            <person name="Simmons B.A."/>
            <person name="Magnuson J.K."/>
            <person name="Mortensen U.H."/>
            <person name="Larsen T.O."/>
            <person name="Grigoriev I.V."/>
            <person name="Baker S.E."/>
            <person name="Andersen M.R."/>
            <person name="Nordberg H.P."/>
            <person name="Cantor M.N."/>
            <person name="Hua S.X."/>
        </authorList>
    </citation>
    <scope>NUCLEOTIDE SEQUENCE [LARGE SCALE GENOMIC DNA]</scope>
    <source>
        <strain evidence="2">IBT 19404</strain>
    </source>
</reference>
<evidence type="ECO:0000313" key="2">
    <source>
        <dbReference type="Proteomes" id="UP000235023"/>
    </source>
</evidence>
<keyword evidence="2" id="KW-1185">Reference proteome</keyword>
<protein>
    <submittedName>
        <fullName evidence="1">Uncharacterized protein</fullName>
    </submittedName>
</protein>
<organism evidence="1 2">
    <name type="scientific">Aspergillus taichungensis</name>
    <dbReference type="NCBI Taxonomy" id="482145"/>
    <lineage>
        <taxon>Eukaryota</taxon>
        <taxon>Fungi</taxon>
        <taxon>Dikarya</taxon>
        <taxon>Ascomycota</taxon>
        <taxon>Pezizomycotina</taxon>
        <taxon>Eurotiomycetes</taxon>
        <taxon>Eurotiomycetidae</taxon>
        <taxon>Eurotiales</taxon>
        <taxon>Aspergillaceae</taxon>
        <taxon>Aspergillus</taxon>
        <taxon>Aspergillus subgen. Circumdati</taxon>
    </lineage>
</organism>